<dbReference type="SUPFAM" id="SSF51735">
    <property type="entry name" value="NAD(P)-binding Rossmann-fold domains"/>
    <property type="match status" value="1"/>
</dbReference>
<dbReference type="InterPro" id="IPR036291">
    <property type="entry name" value="NAD(P)-bd_dom_sf"/>
</dbReference>
<accession>A0A329SEI2</accession>
<comment type="caution">
    <text evidence="1">The sequence shown here is derived from an EMBL/GenBank/DDBJ whole genome shotgun (WGS) entry which is preliminary data.</text>
</comment>
<sequence length="50" mass="5273">MSAKTVLITGSNRGIGLAFTKHYVANGWTVIAAARDPQSATDVRQNCPAL</sequence>
<dbReference type="InterPro" id="IPR002347">
    <property type="entry name" value="SDR_fam"/>
</dbReference>
<dbReference type="Proteomes" id="UP000251314">
    <property type="component" value="Unassembled WGS sequence"/>
</dbReference>
<protein>
    <recommendedName>
        <fullName evidence="3">NAD(P)-binding domain</fullName>
    </recommendedName>
</protein>
<gene>
    <name evidence="1" type="ORF">PC110_g8645</name>
</gene>
<evidence type="ECO:0000313" key="2">
    <source>
        <dbReference type="Proteomes" id="UP000251314"/>
    </source>
</evidence>
<dbReference type="EMBL" id="MJFZ01000181">
    <property type="protein sequence ID" value="RAW35060.1"/>
    <property type="molecule type" value="Genomic_DNA"/>
</dbReference>
<dbReference type="VEuPathDB" id="FungiDB:PC110_g8645"/>
<reference evidence="1 2" key="1">
    <citation type="submission" date="2018-01" db="EMBL/GenBank/DDBJ databases">
        <title>Draft genome of the strawberry crown rot pathogen Phytophthora cactorum.</title>
        <authorList>
            <person name="Armitage A.D."/>
            <person name="Lysoe E."/>
            <person name="Nellist C.F."/>
            <person name="Harrison R.J."/>
            <person name="Brurberg M.B."/>
        </authorList>
    </citation>
    <scope>NUCLEOTIDE SEQUENCE [LARGE SCALE GENOMIC DNA]</scope>
    <source>
        <strain evidence="1 2">10300</strain>
    </source>
</reference>
<proteinExistence type="predicted"/>
<evidence type="ECO:0008006" key="3">
    <source>
        <dbReference type="Google" id="ProtNLM"/>
    </source>
</evidence>
<organism evidence="1 2">
    <name type="scientific">Phytophthora cactorum</name>
    <dbReference type="NCBI Taxonomy" id="29920"/>
    <lineage>
        <taxon>Eukaryota</taxon>
        <taxon>Sar</taxon>
        <taxon>Stramenopiles</taxon>
        <taxon>Oomycota</taxon>
        <taxon>Peronosporomycetes</taxon>
        <taxon>Peronosporales</taxon>
        <taxon>Peronosporaceae</taxon>
        <taxon>Phytophthora</taxon>
    </lineage>
</organism>
<dbReference type="AlphaFoldDB" id="A0A329SEI2"/>
<dbReference type="Pfam" id="PF00106">
    <property type="entry name" value="adh_short"/>
    <property type="match status" value="1"/>
</dbReference>
<name>A0A329SEI2_9STRA</name>
<keyword evidence="2" id="KW-1185">Reference proteome</keyword>
<dbReference type="OrthoDB" id="153074at2759"/>
<dbReference type="Gene3D" id="3.40.50.720">
    <property type="entry name" value="NAD(P)-binding Rossmann-like Domain"/>
    <property type="match status" value="1"/>
</dbReference>
<evidence type="ECO:0000313" key="1">
    <source>
        <dbReference type="EMBL" id="RAW35060.1"/>
    </source>
</evidence>